<evidence type="ECO:0000256" key="1">
    <source>
        <dbReference type="ARBA" id="ARBA00022614"/>
    </source>
</evidence>
<dbReference type="InterPro" id="IPR050333">
    <property type="entry name" value="SLRP"/>
</dbReference>
<dbReference type="PANTHER" id="PTHR45712">
    <property type="entry name" value="AGAP008170-PA"/>
    <property type="match status" value="1"/>
</dbReference>
<dbReference type="Proteomes" id="UP000270927">
    <property type="component" value="Unassembled WGS sequence"/>
</dbReference>
<evidence type="ECO:0000256" key="2">
    <source>
        <dbReference type="ARBA" id="ARBA00022737"/>
    </source>
</evidence>
<keyword evidence="2" id="KW-0677">Repeat</keyword>
<feature type="compositionally biased region" description="Acidic residues" evidence="3">
    <location>
        <begin position="542"/>
        <end position="579"/>
    </location>
</feature>
<name>A0A3N2QDW1_9BACT</name>
<dbReference type="Gene3D" id="3.80.10.10">
    <property type="entry name" value="Ribonuclease Inhibitor"/>
    <property type="match status" value="2"/>
</dbReference>
<dbReference type="PANTHER" id="PTHR45712:SF22">
    <property type="entry name" value="INSULIN-LIKE GROWTH FACTOR-BINDING PROTEIN COMPLEX ACID LABILE SUBUNIT"/>
    <property type="match status" value="1"/>
</dbReference>
<dbReference type="RefSeq" id="WP_123662088.1">
    <property type="nucleotide sequence ID" value="NZ_RARA01000005.1"/>
</dbReference>
<comment type="caution">
    <text evidence="4">The sequence shown here is derived from an EMBL/GenBank/DDBJ whole genome shotgun (WGS) entry which is preliminary data.</text>
</comment>
<dbReference type="AlphaFoldDB" id="A0A3N2QDW1"/>
<organism evidence="4 5">
    <name type="scientific">Candidatus Cardinium hertigii</name>
    <dbReference type="NCBI Taxonomy" id="247481"/>
    <lineage>
        <taxon>Bacteria</taxon>
        <taxon>Pseudomonadati</taxon>
        <taxon>Bacteroidota</taxon>
        <taxon>Cytophagia</taxon>
        <taxon>Cytophagales</taxon>
        <taxon>Amoebophilaceae</taxon>
        <taxon>Candidatus Cardinium</taxon>
    </lineage>
</organism>
<reference evidence="4 5" key="1">
    <citation type="submission" date="2018-09" db="EMBL/GenBank/DDBJ databases">
        <title>Comparative Genomics of Wolbachia-Cardinium Dual Endosymbiosis in a Plant-Parasitic Nematode.</title>
        <authorList>
            <person name="Brown A.M.V."/>
            <person name="Wasala S.K."/>
            <person name="Howe D.K."/>
            <person name="Peetz A.B."/>
            <person name="Zasada I.A."/>
            <person name="Denver D.R."/>
        </authorList>
    </citation>
    <scope>NUCLEOTIDE SEQUENCE [LARGE SCALE GENOMIC DNA]</scope>
    <source>
        <strain evidence="4 5">Pp_1</strain>
    </source>
</reference>
<dbReference type="InterPro" id="IPR032675">
    <property type="entry name" value="LRR_dom_sf"/>
</dbReference>
<evidence type="ECO:0008006" key="6">
    <source>
        <dbReference type="Google" id="ProtNLM"/>
    </source>
</evidence>
<gene>
    <name evidence="4" type="ORF">EDM02_00065</name>
</gene>
<keyword evidence="5" id="KW-1185">Reference proteome</keyword>
<protein>
    <recommendedName>
        <fullName evidence="6">Internalin-A</fullName>
    </recommendedName>
</protein>
<evidence type="ECO:0000313" key="5">
    <source>
        <dbReference type="Proteomes" id="UP000270927"/>
    </source>
</evidence>
<accession>A0A3N2QDW1</accession>
<evidence type="ECO:0000256" key="3">
    <source>
        <dbReference type="SAM" id="MobiDB-lite"/>
    </source>
</evidence>
<evidence type="ECO:0000313" key="4">
    <source>
        <dbReference type="EMBL" id="ROT47849.1"/>
    </source>
</evidence>
<dbReference type="SUPFAM" id="SSF52047">
    <property type="entry name" value="RNI-like"/>
    <property type="match status" value="1"/>
</dbReference>
<keyword evidence="1" id="KW-0433">Leucine-rich repeat</keyword>
<dbReference type="EMBL" id="RARA01000005">
    <property type="protein sequence ID" value="ROT47849.1"/>
    <property type="molecule type" value="Genomic_DNA"/>
</dbReference>
<feature type="region of interest" description="Disordered" evidence="3">
    <location>
        <begin position="536"/>
        <end position="588"/>
    </location>
</feature>
<proteinExistence type="predicted"/>
<sequence>MALAGSSKTDLDENQEKIYDSELMQLINENENKLKNNRYADCYWIWAGQPYNTISIFLDKLHGKYVSTCVSTLEVKNLLGKLVPYLCKAPCSSLKVDCSSVNLLGEYLDAILVALKGTAVRSLDIKLANLDLMQVDLLRTVFSNLKQTKIEKLVLWDNKLANNIDPLLSALVDSDVRELDLSFNSLHLVQADLLRTAFSKLKHTKIEELTLCCNHLANNIDPLLSALVGTNVRYLDLSGNDLGLVQADLLRTAFSKLKHTKIEKLGLCGNHLANNIDPLLSALVGTNVRYLDLSGNYLGLVQADLLRTAFSNLKHTNTKIEDLNLSGNKLANNVVLLLPALVDSDVRKLDLDMNDLGLVQADLLGAAFSKLKDTKVENLRLASNTLENNVSPLLSALVDNTAIRYLDLCDNDLDSVELKTLCKAFSSLQHTAVDSLNFHADGFSSWDLNSMEQLLATLSNTKIRNVSCSGPEGSGNLVDWFNSNIAYPHDTVYHESGLQRACIRTMMQNNLDLNAARSNIQLEKIIKEYESDELGLEIGSISDEESTTDEDIENSDEEDTANEDIVNSDEEDTTDEDMEIPTKRSKLL</sequence>